<dbReference type="RefSeq" id="WP_231419706.1">
    <property type="nucleotide sequence ID" value="NZ_CP126446.1"/>
</dbReference>
<accession>A0ABY8UXY7</accession>
<dbReference type="Pfam" id="PF20074">
    <property type="entry name" value="DUF6470"/>
    <property type="match status" value="1"/>
</dbReference>
<organism evidence="1 2">
    <name type="scientific">Pontibacillus chungwhensis</name>
    <dbReference type="NCBI Taxonomy" id="265426"/>
    <lineage>
        <taxon>Bacteria</taxon>
        <taxon>Bacillati</taxon>
        <taxon>Bacillota</taxon>
        <taxon>Bacilli</taxon>
        <taxon>Bacillales</taxon>
        <taxon>Bacillaceae</taxon>
        <taxon>Pontibacillus</taxon>
    </lineage>
</organism>
<keyword evidence="2" id="KW-1185">Reference proteome</keyword>
<gene>
    <name evidence="1" type="ORF">QNI29_18120</name>
</gene>
<evidence type="ECO:0000313" key="1">
    <source>
        <dbReference type="EMBL" id="WIF97621.1"/>
    </source>
</evidence>
<dbReference type="InterPro" id="IPR045527">
    <property type="entry name" value="DUF6470"/>
</dbReference>
<protein>
    <submittedName>
        <fullName evidence="1">DUF6470 family protein</fullName>
    </submittedName>
</protein>
<dbReference type="Proteomes" id="UP001236652">
    <property type="component" value="Chromosome"/>
</dbReference>
<name>A0ABY8UXY7_9BACI</name>
<dbReference type="EMBL" id="CP126446">
    <property type="protein sequence ID" value="WIF97621.1"/>
    <property type="molecule type" value="Genomic_DNA"/>
</dbReference>
<proteinExistence type="predicted"/>
<evidence type="ECO:0000313" key="2">
    <source>
        <dbReference type="Proteomes" id="UP001236652"/>
    </source>
</evidence>
<sequence length="197" mass="22432">MKTPQIQIQTTLAKIGLTIQNAKHTYKQRPAEQQIQQPKADLSIKQESPKLSINQTKAWQNIGLKSVFVRAEEYASHAKQKGLEHIATMAQEGDELMRIENGGNPIASQAKRTVEGLWDFTINPGGRPAYELVDLSFNTGRATIDVKRNEPILRATRNEPQFQYERGQVTARIEQYSDVNIDFKNLTFKGYRFETNI</sequence>
<reference evidence="1 2" key="1">
    <citation type="submission" date="2023-05" db="EMBL/GenBank/DDBJ databases">
        <title>Comparative genomics reveals the evidence of polycyclic aromatic hydrocarbons degradation in moderately halophilic genus Pontibacillus.</title>
        <authorList>
            <person name="Yang H."/>
            <person name="Qian Z."/>
        </authorList>
    </citation>
    <scope>NUCLEOTIDE SEQUENCE [LARGE SCALE GENOMIC DNA]</scope>
    <source>
        <strain evidence="2">HN14</strain>
    </source>
</reference>